<protein>
    <submittedName>
        <fullName evidence="2">Uncharacterized protein</fullName>
    </submittedName>
</protein>
<accession>A0A8J2V9W9</accession>
<keyword evidence="1" id="KW-0812">Transmembrane</keyword>
<keyword evidence="1" id="KW-0472">Membrane</keyword>
<reference evidence="2" key="1">
    <citation type="journal article" date="2014" name="Int. J. Syst. Evol. Microbiol.">
        <title>Complete genome sequence of Corynebacterium casei LMG S-19264T (=DSM 44701T), isolated from a smear-ripened cheese.</title>
        <authorList>
            <consortium name="US DOE Joint Genome Institute (JGI-PGF)"/>
            <person name="Walter F."/>
            <person name="Albersmeier A."/>
            <person name="Kalinowski J."/>
            <person name="Ruckert C."/>
        </authorList>
    </citation>
    <scope>NUCLEOTIDE SEQUENCE</scope>
    <source>
        <strain evidence="2">CGMCC 1.12924</strain>
    </source>
</reference>
<feature type="transmembrane region" description="Helical" evidence="1">
    <location>
        <begin position="6"/>
        <end position="24"/>
    </location>
</feature>
<dbReference type="RefSeq" id="WP_188441714.1">
    <property type="nucleotide sequence ID" value="NZ_BMGK01000007.1"/>
</dbReference>
<comment type="caution">
    <text evidence="2">The sequence shown here is derived from an EMBL/GenBank/DDBJ whole genome shotgun (WGS) entry which is preliminary data.</text>
</comment>
<dbReference type="AlphaFoldDB" id="A0A8J2V9W9"/>
<organism evidence="2 3">
    <name type="scientific">Planktosalinus lacus</name>
    <dbReference type="NCBI Taxonomy" id="1526573"/>
    <lineage>
        <taxon>Bacteria</taxon>
        <taxon>Pseudomonadati</taxon>
        <taxon>Bacteroidota</taxon>
        <taxon>Flavobacteriia</taxon>
        <taxon>Flavobacteriales</taxon>
        <taxon>Flavobacteriaceae</taxon>
        <taxon>Planktosalinus</taxon>
    </lineage>
</organism>
<keyword evidence="3" id="KW-1185">Reference proteome</keyword>
<evidence type="ECO:0000256" key="1">
    <source>
        <dbReference type="SAM" id="Phobius"/>
    </source>
</evidence>
<dbReference type="Proteomes" id="UP000652231">
    <property type="component" value="Unassembled WGS sequence"/>
</dbReference>
<gene>
    <name evidence="2" type="ORF">GCM10011312_17990</name>
</gene>
<reference evidence="2" key="2">
    <citation type="submission" date="2020-09" db="EMBL/GenBank/DDBJ databases">
        <authorList>
            <person name="Sun Q."/>
            <person name="Zhou Y."/>
        </authorList>
    </citation>
    <scope>NUCLEOTIDE SEQUENCE</scope>
    <source>
        <strain evidence="2">CGMCC 1.12924</strain>
    </source>
</reference>
<name>A0A8J2V9W9_9FLAO</name>
<evidence type="ECO:0000313" key="2">
    <source>
        <dbReference type="EMBL" id="GGD94710.1"/>
    </source>
</evidence>
<sequence length="158" mass="17811">MDIVSIEIGIGLLLLFVVPVIYAITNQSRKEKKTVKKVEDLCKSKSIKLNETGIFQALFIGIDEISGYLVTSSVPVKENQIELFALSSINKVQMIKELAPKTSRTKTEVIEKVAIELQFKSKETPTHQIVFFDEQVGTDAHQSSHEVSKWVKLIEKHL</sequence>
<evidence type="ECO:0000313" key="3">
    <source>
        <dbReference type="Proteomes" id="UP000652231"/>
    </source>
</evidence>
<dbReference type="EMBL" id="BMGK01000007">
    <property type="protein sequence ID" value="GGD94710.1"/>
    <property type="molecule type" value="Genomic_DNA"/>
</dbReference>
<proteinExistence type="predicted"/>
<keyword evidence="1" id="KW-1133">Transmembrane helix</keyword>